<dbReference type="PANTHER" id="PTHR41771:SF1">
    <property type="entry name" value="MEMBRANE PROTEIN"/>
    <property type="match status" value="1"/>
</dbReference>
<dbReference type="Proteomes" id="UP000320776">
    <property type="component" value="Chromosome"/>
</dbReference>
<sequence>MKKQLLFILVMLLSTGSLHAAPTPAVAYEKGTVVFVGPLDQSMQKQYQMAKGELVSIRMTSGPEAGKVVDTFNFVSSHSAYEIKVNPGDKVIVAVTHDLGKTSYYVSDFDRFDYVYVLGGLFVLALVVFGGFIGAKSVFVIAFSVLLIFKFFIGQVLAHQYSLTLLTLAVAAVIAMATQLVISGLSRKTLAAVLGTIGGVAIAGLLSMLAIKLMHLTGLDSEEAMLLKASTLSNIDFQGVLFAGMVFGALGAVMDVTISIASAVYEVKSVHPAISFKELVQAGMNVGRDIMGTMSNTLILAYAGSALPLMLLIASQQNAPMLKILNLNLIVTEFARALTGSIGLICAIPLTAMIAAMLLNRD</sequence>
<feature type="transmembrane region" description="Helical" evidence="1">
    <location>
        <begin position="114"/>
        <end position="133"/>
    </location>
</feature>
<dbReference type="AlphaFoldDB" id="A0A517E1A3"/>
<feature type="transmembrane region" description="Helical" evidence="1">
    <location>
        <begin position="189"/>
        <end position="211"/>
    </location>
</feature>
<keyword evidence="4" id="KW-1185">Reference proteome</keyword>
<reference evidence="3 4" key="1">
    <citation type="submission" date="2019-02" db="EMBL/GenBank/DDBJ databases">
        <title>Closed genome of Sporomusa termitida DSM 4440.</title>
        <authorList>
            <person name="Poehlein A."/>
            <person name="Daniel R."/>
        </authorList>
    </citation>
    <scope>NUCLEOTIDE SEQUENCE [LARGE SCALE GENOMIC DNA]</scope>
    <source>
        <strain evidence="3 4">DSM 4440</strain>
    </source>
</reference>
<feature type="chain" id="PRO_5038340221" evidence="2">
    <location>
        <begin position="21"/>
        <end position="362"/>
    </location>
</feature>
<evidence type="ECO:0000313" key="3">
    <source>
        <dbReference type="EMBL" id="QDR83368.1"/>
    </source>
</evidence>
<accession>A0A517E1A3</accession>
<dbReference type="KEGG" id="sted:SPTER_48520"/>
<feature type="transmembrane region" description="Helical" evidence="1">
    <location>
        <begin position="240"/>
        <end position="265"/>
    </location>
</feature>
<protein>
    <submittedName>
        <fullName evidence="3">YibE/F-like protein</fullName>
    </submittedName>
</protein>
<evidence type="ECO:0000256" key="2">
    <source>
        <dbReference type="SAM" id="SignalP"/>
    </source>
</evidence>
<feature type="transmembrane region" description="Helical" evidence="1">
    <location>
        <begin position="297"/>
        <end position="314"/>
    </location>
</feature>
<keyword evidence="1" id="KW-1133">Transmembrane helix</keyword>
<dbReference type="Pfam" id="PF07907">
    <property type="entry name" value="YibE_F"/>
    <property type="match status" value="1"/>
</dbReference>
<keyword evidence="2" id="KW-0732">Signal</keyword>
<feature type="signal peptide" evidence="2">
    <location>
        <begin position="1"/>
        <end position="20"/>
    </location>
</feature>
<gene>
    <name evidence="3" type="ORF">SPTER_48520</name>
</gene>
<organism evidence="3 4">
    <name type="scientific">Sporomusa termitida</name>
    <dbReference type="NCBI Taxonomy" id="2377"/>
    <lineage>
        <taxon>Bacteria</taxon>
        <taxon>Bacillati</taxon>
        <taxon>Bacillota</taxon>
        <taxon>Negativicutes</taxon>
        <taxon>Selenomonadales</taxon>
        <taxon>Sporomusaceae</taxon>
        <taxon>Sporomusa</taxon>
    </lineage>
</organism>
<feature type="transmembrane region" description="Helical" evidence="1">
    <location>
        <begin position="138"/>
        <end position="157"/>
    </location>
</feature>
<feature type="transmembrane region" description="Helical" evidence="1">
    <location>
        <begin position="334"/>
        <end position="359"/>
    </location>
</feature>
<feature type="transmembrane region" description="Helical" evidence="1">
    <location>
        <begin position="163"/>
        <end position="182"/>
    </location>
</feature>
<keyword evidence="1" id="KW-0812">Transmembrane</keyword>
<dbReference type="EMBL" id="CP036259">
    <property type="protein sequence ID" value="QDR83368.1"/>
    <property type="molecule type" value="Genomic_DNA"/>
</dbReference>
<dbReference type="InterPro" id="IPR012507">
    <property type="entry name" value="YibE_F"/>
</dbReference>
<keyword evidence="1" id="KW-0472">Membrane</keyword>
<evidence type="ECO:0000313" key="4">
    <source>
        <dbReference type="Proteomes" id="UP000320776"/>
    </source>
</evidence>
<dbReference type="RefSeq" id="WP_246105422.1">
    <property type="nucleotide sequence ID" value="NZ_CP036259.1"/>
</dbReference>
<evidence type="ECO:0000256" key="1">
    <source>
        <dbReference type="SAM" id="Phobius"/>
    </source>
</evidence>
<dbReference type="PANTHER" id="PTHR41771">
    <property type="entry name" value="MEMBRANE PROTEIN-RELATED"/>
    <property type="match status" value="1"/>
</dbReference>
<proteinExistence type="predicted"/>
<name>A0A517E1A3_9FIRM</name>